<reference evidence="4" key="1">
    <citation type="submission" date="2017-03" db="EMBL/GenBank/DDBJ databases">
        <authorList>
            <person name="Monnet C."/>
        </authorList>
    </citation>
    <scope>NUCLEOTIDE SEQUENCE [LARGE SCALE GENOMIC DNA]</scope>
    <source>
        <strain evidence="4">CNRZ 920</strain>
    </source>
</reference>
<dbReference type="EMBL" id="FXZG01000021">
    <property type="protein sequence ID" value="SMX97176.1"/>
    <property type="molecule type" value="Genomic_DNA"/>
</dbReference>
<gene>
    <name evidence="3" type="ORF">BAUR920_03028</name>
</gene>
<evidence type="ECO:0000256" key="2">
    <source>
        <dbReference type="SAM" id="Phobius"/>
    </source>
</evidence>
<feature type="transmembrane region" description="Helical" evidence="2">
    <location>
        <begin position="48"/>
        <end position="74"/>
    </location>
</feature>
<feature type="compositionally biased region" description="Pro residues" evidence="1">
    <location>
        <begin position="11"/>
        <end position="27"/>
    </location>
</feature>
<name>A0A2H1KBV9_BREAU</name>
<sequence>MAQQNFGMPQQPVPQQPVPQQPMPQHPMSPNAAPQYPMPRLPSVVPGILLIVAGALGVLLAIGIIMIPGVLFLFGGGGNVDAFNDFASGFVITAVIVGVVSLAALATGIVLTVRTAKKRRRIRHAAMGWPMYR</sequence>
<evidence type="ECO:0000313" key="4">
    <source>
        <dbReference type="Proteomes" id="UP000234289"/>
    </source>
</evidence>
<feature type="region of interest" description="Disordered" evidence="1">
    <location>
        <begin position="1"/>
        <end position="35"/>
    </location>
</feature>
<feature type="transmembrane region" description="Helical" evidence="2">
    <location>
        <begin position="86"/>
        <end position="113"/>
    </location>
</feature>
<keyword evidence="2" id="KW-0812">Transmembrane</keyword>
<dbReference type="AlphaFoldDB" id="A0A2H1KBV9"/>
<protein>
    <submittedName>
        <fullName evidence="3">Uncharacterized protein</fullName>
    </submittedName>
</protein>
<evidence type="ECO:0000313" key="3">
    <source>
        <dbReference type="EMBL" id="SMX97176.1"/>
    </source>
</evidence>
<proteinExistence type="predicted"/>
<evidence type="ECO:0000256" key="1">
    <source>
        <dbReference type="SAM" id="MobiDB-lite"/>
    </source>
</evidence>
<dbReference type="Proteomes" id="UP000234289">
    <property type="component" value="Unassembled WGS sequence"/>
</dbReference>
<keyword evidence="2" id="KW-1133">Transmembrane helix</keyword>
<organism evidence="3 4">
    <name type="scientific">Brevibacterium aurantiacum</name>
    <dbReference type="NCBI Taxonomy" id="273384"/>
    <lineage>
        <taxon>Bacteria</taxon>
        <taxon>Bacillati</taxon>
        <taxon>Actinomycetota</taxon>
        <taxon>Actinomycetes</taxon>
        <taxon>Micrococcales</taxon>
        <taxon>Brevibacteriaceae</taxon>
        <taxon>Brevibacterium</taxon>
    </lineage>
</organism>
<keyword evidence="2" id="KW-0472">Membrane</keyword>
<accession>A0A2H1KBV9</accession>